<dbReference type="Proteomes" id="UP000295197">
    <property type="component" value="Unassembled WGS sequence"/>
</dbReference>
<feature type="transmembrane region" description="Helical" evidence="1">
    <location>
        <begin position="63"/>
        <end position="85"/>
    </location>
</feature>
<evidence type="ECO:0000313" key="3">
    <source>
        <dbReference type="Proteomes" id="UP000295197"/>
    </source>
</evidence>
<dbReference type="AlphaFoldDB" id="A0A4R3VR49"/>
<keyword evidence="1" id="KW-0812">Transmembrane</keyword>
<feature type="transmembrane region" description="Helical" evidence="1">
    <location>
        <begin position="158"/>
        <end position="183"/>
    </location>
</feature>
<evidence type="ECO:0008006" key="4">
    <source>
        <dbReference type="Google" id="ProtNLM"/>
    </source>
</evidence>
<reference evidence="2 3" key="1">
    <citation type="submission" date="2019-03" db="EMBL/GenBank/DDBJ databases">
        <title>Genomic Encyclopedia of Type Strains, Phase IV (KMG-IV): sequencing the most valuable type-strain genomes for metagenomic binning, comparative biology and taxonomic classification.</title>
        <authorList>
            <person name="Goeker M."/>
        </authorList>
    </citation>
    <scope>NUCLEOTIDE SEQUENCE [LARGE SCALE GENOMIC DNA]</scope>
    <source>
        <strain evidence="2 3">DSM 22362</strain>
    </source>
</reference>
<feature type="transmembrane region" description="Helical" evidence="1">
    <location>
        <begin position="21"/>
        <end position="43"/>
    </location>
</feature>
<sequence length="209" mass="23907">MRIAHTDQNIIKLKRIMVRTLQITNAIALLATILINYLSNLGIFSSNTISDISKKYDTLFTPAGYAFSIWGLIYILLFAFVIFYGPLVNANDKKEIIIRKTGVWLIISCLANSLWVFAWTNDHLLTSVLLMLILLLSLIKIISAYLHYHTVDHRYMHLFFVTPFSIYLGWISLALIANMAIYLKKAQWGRFWNIPSGLDNSTFSCGCAY</sequence>
<dbReference type="InterPro" id="IPR038330">
    <property type="entry name" value="TspO/MBR-related_sf"/>
</dbReference>
<dbReference type="OrthoDB" id="5189031at2"/>
<organism evidence="2 3">
    <name type="scientific">Sphingobacterium alimentarium</name>
    <dbReference type="NCBI Taxonomy" id="797292"/>
    <lineage>
        <taxon>Bacteria</taxon>
        <taxon>Pseudomonadati</taxon>
        <taxon>Bacteroidota</taxon>
        <taxon>Sphingobacteriia</taxon>
        <taxon>Sphingobacteriales</taxon>
        <taxon>Sphingobacteriaceae</taxon>
        <taxon>Sphingobacterium</taxon>
    </lineage>
</organism>
<comment type="caution">
    <text evidence="2">The sequence shown here is derived from an EMBL/GenBank/DDBJ whole genome shotgun (WGS) entry which is preliminary data.</text>
</comment>
<keyword evidence="1" id="KW-1133">Transmembrane helix</keyword>
<keyword evidence="3" id="KW-1185">Reference proteome</keyword>
<feature type="transmembrane region" description="Helical" evidence="1">
    <location>
        <begin position="97"/>
        <end position="118"/>
    </location>
</feature>
<accession>A0A4R3VR49</accession>
<dbReference type="RefSeq" id="WP_132778785.1">
    <property type="nucleotide sequence ID" value="NZ_SMBZ01000052.1"/>
</dbReference>
<evidence type="ECO:0000313" key="2">
    <source>
        <dbReference type="EMBL" id="TCV07437.1"/>
    </source>
</evidence>
<evidence type="ECO:0000256" key="1">
    <source>
        <dbReference type="SAM" id="Phobius"/>
    </source>
</evidence>
<keyword evidence="1" id="KW-0472">Membrane</keyword>
<dbReference type="EMBL" id="SMBZ01000052">
    <property type="protein sequence ID" value="TCV07437.1"/>
    <property type="molecule type" value="Genomic_DNA"/>
</dbReference>
<gene>
    <name evidence="2" type="ORF">EDC17_105212</name>
</gene>
<protein>
    <recommendedName>
        <fullName evidence="4">TspO/MBR related protein</fullName>
    </recommendedName>
</protein>
<dbReference type="PANTHER" id="PTHR33802:SF1">
    <property type="entry name" value="XK-RELATED PROTEIN"/>
    <property type="match status" value="1"/>
</dbReference>
<proteinExistence type="predicted"/>
<name>A0A4R3VR49_9SPHI</name>
<dbReference type="PANTHER" id="PTHR33802">
    <property type="entry name" value="SI:CH211-161H7.5-RELATED"/>
    <property type="match status" value="1"/>
</dbReference>
<feature type="transmembrane region" description="Helical" evidence="1">
    <location>
        <begin position="124"/>
        <end position="146"/>
    </location>
</feature>
<dbReference type="Gene3D" id="1.20.1260.100">
    <property type="entry name" value="TspO/MBR protein"/>
    <property type="match status" value="1"/>
</dbReference>